<dbReference type="GeneID" id="94366191"/>
<dbReference type="PANTHER" id="PTHR21666">
    <property type="entry name" value="PEPTIDASE-RELATED"/>
    <property type="match status" value="1"/>
</dbReference>
<dbReference type="OrthoDB" id="9809144at2"/>
<dbReference type="CDD" id="cd12797">
    <property type="entry name" value="M23_peptidase"/>
    <property type="match status" value="1"/>
</dbReference>
<keyword evidence="5" id="KW-0862">Zinc</keyword>
<keyword evidence="3" id="KW-0479">Metal-binding</keyword>
<dbReference type="Proteomes" id="UP000244940">
    <property type="component" value="Unassembled WGS sequence"/>
</dbReference>
<keyword evidence="6" id="KW-0482">Metalloprotease</keyword>
<keyword evidence="2" id="KW-0645">Protease</keyword>
<dbReference type="GO" id="GO:0006508">
    <property type="term" value="P:proteolysis"/>
    <property type="evidence" value="ECO:0007669"/>
    <property type="project" value="UniProtKB-KW"/>
</dbReference>
<evidence type="ECO:0000256" key="6">
    <source>
        <dbReference type="ARBA" id="ARBA00023049"/>
    </source>
</evidence>
<accession>A0A2U2C7A4</accession>
<gene>
    <name evidence="9" type="ORF">C4N9_14950</name>
</gene>
<feature type="chain" id="PRO_5015755852" evidence="7">
    <location>
        <begin position="21"/>
        <end position="378"/>
    </location>
</feature>
<name>A0A2U2C7A4_9RHOB</name>
<dbReference type="AlphaFoldDB" id="A0A2U2C7A4"/>
<dbReference type="EMBL" id="QEYD01000009">
    <property type="protein sequence ID" value="PWE27731.1"/>
    <property type="molecule type" value="Genomic_DNA"/>
</dbReference>
<evidence type="ECO:0000256" key="1">
    <source>
        <dbReference type="ARBA" id="ARBA00001947"/>
    </source>
</evidence>
<dbReference type="RefSeq" id="WP_109534147.1">
    <property type="nucleotide sequence ID" value="NZ_QEYD01000009.1"/>
</dbReference>
<dbReference type="GO" id="GO:0004222">
    <property type="term" value="F:metalloendopeptidase activity"/>
    <property type="evidence" value="ECO:0007669"/>
    <property type="project" value="TreeGrafter"/>
</dbReference>
<protein>
    <submittedName>
        <fullName evidence="9">Peptidase M23</fullName>
    </submittedName>
</protein>
<comment type="cofactor">
    <cofactor evidence="1">
        <name>Zn(2+)</name>
        <dbReference type="ChEBI" id="CHEBI:29105"/>
    </cofactor>
</comment>
<comment type="caution">
    <text evidence="9">The sequence shown here is derived from an EMBL/GenBank/DDBJ whole genome shotgun (WGS) entry which is preliminary data.</text>
</comment>
<feature type="signal peptide" evidence="7">
    <location>
        <begin position="1"/>
        <end position="20"/>
    </location>
</feature>
<organism evidence="9 10">
    <name type="scientific">Pararhodobacter marinus</name>
    <dbReference type="NCBI Taxonomy" id="2184063"/>
    <lineage>
        <taxon>Bacteria</taxon>
        <taxon>Pseudomonadati</taxon>
        <taxon>Pseudomonadota</taxon>
        <taxon>Alphaproteobacteria</taxon>
        <taxon>Rhodobacterales</taxon>
        <taxon>Paracoccaceae</taxon>
        <taxon>Pararhodobacter</taxon>
    </lineage>
</organism>
<keyword evidence="10" id="KW-1185">Reference proteome</keyword>
<reference evidence="9 10" key="1">
    <citation type="submission" date="2018-05" db="EMBL/GenBank/DDBJ databases">
        <title>Pararhodobacter marina sp. nov., isolated from deep-sea water of the Indian Ocean.</title>
        <authorList>
            <person name="Lai Q.Sr."/>
            <person name="Liu X."/>
            <person name="Shao Z."/>
        </authorList>
    </citation>
    <scope>NUCLEOTIDE SEQUENCE [LARGE SCALE GENOMIC DNA]</scope>
    <source>
        <strain evidence="9 10">CIC4N-9</strain>
    </source>
</reference>
<evidence type="ECO:0000256" key="2">
    <source>
        <dbReference type="ARBA" id="ARBA00022670"/>
    </source>
</evidence>
<evidence type="ECO:0000313" key="9">
    <source>
        <dbReference type="EMBL" id="PWE27731.1"/>
    </source>
</evidence>
<dbReference type="InterPro" id="IPR016047">
    <property type="entry name" value="M23ase_b-sheet_dom"/>
</dbReference>
<dbReference type="GO" id="GO:0046872">
    <property type="term" value="F:metal ion binding"/>
    <property type="evidence" value="ECO:0007669"/>
    <property type="project" value="UniProtKB-KW"/>
</dbReference>
<dbReference type="InterPro" id="IPR050570">
    <property type="entry name" value="Cell_wall_metabolism_enzyme"/>
</dbReference>
<sequence length="378" mass="39735">MRRGGFLGWMLAAGLGLSPAAPGLANTAENAQAAAIDLLTAIDSLGEARQAPDQIEALTRAIQAHEAGLSALREGMREAALREAAVARVLEQQQAQVSRVLGAMMAVERVEGPVMMVHPQGPLATARAGMMIADVAAGMQAEADRIGTLVRELRDLRAVREDAVETLASGLASLQGARAELSQAMADRRELPPRVGDDEARMLALLESVRTLQGLAAGLAERPSGTASELPLFETARGRLELPAIATILRGAGEADAAGIERPGLVLATEPGALVVAPWYGTVRYRGPLLDYGNVVLLEPGEGWLIVVAGLDVVYPRAGEVLAQGDALGLMPGGDPVADEFVRADEVASRSETLYLELRRNGQAIDPADWFDLSGQEP</sequence>
<dbReference type="InterPro" id="IPR011055">
    <property type="entry name" value="Dup_hybrid_motif"/>
</dbReference>
<keyword evidence="7" id="KW-0732">Signal</keyword>
<dbReference type="Gene3D" id="2.70.70.10">
    <property type="entry name" value="Glucose Permease (Domain IIA)"/>
    <property type="match status" value="1"/>
</dbReference>
<evidence type="ECO:0000313" key="10">
    <source>
        <dbReference type="Proteomes" id="UP000244940"/>
    </source>
</evidence>
<evidence type="ECO:0000256" key="7">
    <source>
        <dbReference type="SAM" id="SignalP"/>
    </source>
</evidence>
<evidence type="ECO:0000259" key="8">
    <source>
        <dbReference type="Pfam" id="PF01551"/>
    </source>
</evidence>
<evidence type="ECO:0000256" key="5">
    <source>
        <dbReference type="ARBA" id="ARBA00022833"/>
    </source>
</evidence>
<proteinExistence type="predicted"/>
<dbReference type="PANTHER" id="PTHR21666:SF288">
    <property type="entry name" value="CELL DIVISION PROTEIN YTFB"/>
    <property type="match status" value="1"/>
</dbReference>
<keyword evidence="4" id="KW-0378">Hydrolase</keyword>
<evidence type="ECO:0000256" key="3">
    <source>
        <dbReference type="ARBA" id="ARBA00022723"/>
    </source>
</evidence>
<dbReference type="Pfam" id="PF01551">
    <property type="entry name" value="Peptidase_M23"/>
    <property type="match status" value="1"/>
</dbReference>
<evidence type="ECO:0000256" key="4">
    <source>
        <dbReference type="ARBA" id="ARBA00022801"/>
    </source>
</evidence>
<feature type="domain" description="M23ase beta-sheet core" evidence="8">
    <location>
        <begin position="263"/>
        <end position="367"/>
    </location>
</feature>
<dbReference type="SUPFAM" id="SSF51261">
    <property type="entry name" value="Duplicated hybrid motif"/>
    <property type="match status" value="1"/>
</dbReference>